<name>A0A356LIU0_9BURK</name>
<sequence>MEVEGFKKTYNNLGIAAGTPEYERCLLKQQAISENASQHSMDRIEMEERARKKTSQNPPNIVIAERR</sequence>
<feature type="region of interest" description="Disordered" evidence="1">
    <location>
        <begin position="33"/>
        <end position="67"/>
    </location>
</feature>
<organism evidence="2 3">
    <name type="scientific">Advenella kashmirensis</name>
    <dbReference type="NCBI Taxonomy" id="310575"/>
    <lineage>
        <taxon>Bacteria</taxon>
        <taxon>Pseudomonadati</taxon>
        <taxon>Pseudomonadota</taxon>
        <taxon>Betaproteobacteria</taxon>
        <taxon>Burkholderiales</taxon>
        <taxon>Alcaligenaceae</taxon>
    </lineage>
</organism>
<comment type="caution">
    <text evidence="2">The sequence shown here is derived from an EMBL/GenBank/DDBJ whole genome shotgun (WGS) entry which is preliminary data.</text>
</comment>
<accession>A0A356LIU0</accession>
<evidence type="ECO:0000313" key="3">
    <source>
        <dbReference type="Proteomes" id="UP000264036"/>
    </source>
</evidence>
<dbReference type="AlphaFoldDB" id="A0A356LIU0"/>
<dbReference type="Proteomes" id="UP000264036">
    <property type="component" value="Unassembled WGS sequence"/>
</dbReference>
<proteinExistence type="predicted"/>
<feature type="compositionally biased region" description="Basic and acidic residues" evidence="1">
    <location>
        <begin position="40"/>
        <end position="50"/>
    </location>
</feature>
<gene>
    <name evidence="2" type="ORF">DD666_16000</name>
</gene>
<evidence type="ECO:0000256" key="1">
    <source>
        <dbReference type="SAM" id="MobiDB-lite"/>
    </source>
</evidence>
<evidence type="ECO:0000313" key="2">
    <source>
        <dbReference type="EMBL" id="HBP30906.1"/>
    </source>
</evidence>
<dbReference type="EMBL" id="DOEK01000032">
    <property type="protein sequence ID" value="HBP30906.1"/>
    <property type="molecule type" value="Genomic_DNA"/>
</dbReference>
<reference evidence="2 3" key="1">
    <citation type="journal article" date="2018" name="Nat. Biotechnol.">
        <title>A standardized bacterial taxonomy based on genome phylogeny substantially revises the tree of life.</title>
        <authorList>
            <person name="Parks D.H."/>
            <person name="Chuvochina M."/>
            <person name="Waite D.W."/>
            <person name="Rinke C."/>
            <person name="Skarshewski A."/>
            <person name="Chaumeil P.A."/>
            <person name="Hugenholtz P."/>
        </authorList>
    </citation>
    <scope>NUCLEOTIDE SEQUENCE [LARGE SCALE GENOMIC DNA]</scope>
    <source>
        <strain evidence="2">UBA10707</strain>
    </source>
</reference>
<protein>
    <submittedName>
        <fullName evidence="2">Uncharacterized protein</fullName>
    </submittedName>
</protein>